<proteinExistence type="predicted"/>
<organism evidence="1 2">
    <name type="scientific">Methylorubrum rhodinum</name>
    <dbReference type="NCBI Taxonomy" id="29428"/>
    <lineage>
        <taxon>Bacteria</taxon>
        <taxon>Pseudomonadati</taxon>
        <taxon>Pseudomonadota</taxon>
        <taxon>Alphaproteobacteria</taxon>
        <taxon>Hyphomicrobiales</taxon>
        <taxon>Methylobacteriaceae</taxon>
        <taxon>Methylorubrum</taxon>
    </lineage>
</organism>
<sequence>MQSEAERHRAAWAFYGIPRPAQVAFRRRVVEARCEEPEALAAFAAVGVSNTMRPPVMVYDDVAAALAALPEAGRPAIEVGLFGQALTAPGPVALVREALVRGRADGLDDGQLAGGILVVLESYGLLQREAA</sequence>
<gene>
    <name evidence="1" type="ORF">HNR00_004621</name>
</gene>
<dbReference type="Proteomes" id="UP000583454">
    <property type="component" value="Unassembled WGS sequence"/>
</dbReference>
<keyword evidence="2" id="KW-1185">Reference proteome</keyword>
<dbReference type="RefSeq" id="WP_183573366.1">
    <property type="nucleotide sequence ID" value="NZ_JACHOP010000030.1"/>
</dbReference>
<evidence type="ECO:0000313" key="2">
    <source>
        <dbReference type="Proteomes" id="UP000583454"/>
    </source>
</evidence>
<dbReference type="EMBL" id="JACHOP010000030">
    <property type="protein sequence ID" value="MBB5759884.1"/>
    <property type="molecule type" value="Genomic_DNA"/>
</dbReference>
<name>A0A840ZRY2_9HYPH</name>
<evidence type="ECO:0000313" key="1">
    <source>
        <dbReference type="EMBL" id="MBB5759884.1"/>
    </source>
</evidence>
<protein>
    <submittedName>
        <fullName evidence="1">Uncharacterized protein</fullName>
    </submittedName>
</protein>
<comment type="caution">
    <text evidence="1">The sequence shown here is derived from an EMBL/GenBank/DDBJ whole genome shotgun (WGS) entry which is preliminary data.</text>
</comment>
<accession>A0A840ZRY2</accession>
<dbReference type="AlphaFoldDB" id="A0A840ZRY2"/>
<reference evidence="1 2" key="1">
    <citation type="submission" date="2020-08" db="EMBL/GenBank/DDBJ databases">
        <title>Genomic Encyclopedia of Type Strains, Phase IV (KMG-IV): sequencing the most valuable type-strain genomes for metagenomic binning, comparative biology and taxonomic classification.</title>
        <authorList>
            <person name="Goeker M."/>
        </authorList>
    </citation>
    <scope>NUCLEOTIDE SEQUENCE [LARGE SCALE GENOMIC DNA]</scope>
    <source>
        <strain evidence="1 2">DSM 2163</strain>
    </source>
</reference>